<sequence>MPSSPISPKQHRRQPPSIDLSTSPNAFATHSNGIYSPQIARSSLPQSPVTPRQRHRMSIDRTSRYSADFTNDIDCRNGEGSPILDGGLGSLADELADAWGDDVEDISGLPEAGGDGEGYDDDHLGSLGNGMRSGHHDGVNGELIDSIHDLGIGMGSNGLRRQDGSESEYEGGPRPSKSRPKSMMANNAQRHRRYESSLYDGSEYGPDSDIEECADISPALEARMAGIEHLVRFGNSEAEHQSNEVMLRVIHGLRDLGGQSEIESGASRLITAHASLTSHLTHQTRSLQTLTHPLLFSHFPVLSPDAIDGLIPLIDDVLPNLPFPVQSTTSVPTSTAIPHDFSPSQCSISSSGSNNAATNPLLSLQALLAQTSDLTHTLRTLSDTLHESRQLTSAASRRLKSVRELVSEIRRDEEAREEGTAWIEQGEWDKRLREREAGRVCGDVVSGFEAVCGEWRDRLFGTELVVA</sequence>
<protein>
    <submittedName>
        <fullName evidence="2">Uncharacterized protein</fullName>
    </submittedName>
</protein>
<feature type="region of interest" description="Disordered" evidence="1">
    <location>
        <begin position="154"/>
        <end position="206"/>
    </location>
</feature>
<evidence type="ECO:0000256" key="1">
    <source>
        <dbReference type="SAM" id="MobiDB-lite"/>
    </source>
</evidence>
<proteinExistence type="predicted"/>
<dbReference type="OrthoDB" id="5427526at2759"/>
<dbReference type="EMBL" id="KK207765">
    <property type="protein sequence ID" value="EZF55034.1"/>
    <property type="molecule type" value="Genomic_DNA"/>
</dbReference>
<dbReference type="Proteomes" id="UP000023758">
    <property type="component" value="Unassembled WGS sequence"/>
</dbReference>
<reference evidence="2" key="1">
    <citation type="submission" date="2014-02" db="EMBL/GenBank/DDBJ databases">
        <title>The Genome Sequence of Trichophyton rubrum (morphotype fischeri) CBS 288.86.</title>
        <authorList>
            <consortium name="The Broad Institute Genomics Platform"/>
            <person name="Cuomo C.A."/>
            <person name="White T.C."/>
            <person name="Graser Y."/>
            <person name="Martinez-Rossi N."/>
            <person name="Heitman J."/>
            <person name="Young S.K."/>
            <person name="Zeng Q."/>
            <person name="Gargeya S."/>
            <person name="Abouelleil A."/>
            <person name="Alvarado L."/>
            <person name="Chapman S.B."/>
            <person name="Gainer-Dewar J."/>
            <person name="Goldberg J."/>
            <person name="Griggs A."/>
            <person name="Gujja S."/>
            <person name="Hansen M."/>
            <person name="Howarth C."/>
            <person name="Imamovic A."/>
            <person name="Larimer J."/>
            <person name="Martinez D."/>
            <person name="Murphy C."/>
            <person name="Pearson M.D."/>
            <person name="Persinoti G."/>
            <person name="Poon T."/>
            <person name="Priest M."/>
            <person name="Roberts A.D."/>
            <person name="Saif S."/>
            <person name="Shea T.D."/>
            <person name="Sykes S.N."/>
            <person name="Wortman J."/>
            <person name="Nusbaum C."/>
            <person name="Birren B."/>
        </authorList>
    </citation>
    <scope>NUCLEOTIDE SEQUENCE [LARGE SCALE GENOMIC DNA]</scope>
    <source>
        <strain evidence="2">CBS 288.86</strain>
    </source>
</reference>
<organism evidence="2">
    <name type="scientific">Trichophyton rubrum CBS 288.86</name>
    <dbReference type="NCBI Taxonomy" id="1215330"/>
    <lineage>
        <taxon>Eukaryota</taxon>
        <taxon>Fungi</taxon>
        <taxon>Dikarya</taxon>
        <taxon>Ascomycota</taxon>
        <taxon>Pezizomycotina</taxon>
        <taxon>Eurotiomycetes</taxon>
        <taxon>Eurotiomycetidae</taxon>
        <taxon>Onygenales</taxon>
        <taxon>Arthrodermataceae</taxon>
        <taxon>Trichophyton</taxon>
    </lineage>
</organism>
<evidence type="ECO:0000313" key="2">
    <source>
        <dbReference type="EMBL" id="EZF55034.1"/>
    </source>
</evidence>
<gene>
    <name evidence="2" type="ORF">H103_02341</name>
</gene>
<feature type="region of interest" description="Disordered" evidence="1">
    <location>
        <begin position="1"/>
        <end position="63"/>
    </location>
</feature>
<feature type="compositionally biased region" description="Polar residues" evidence="1">
    <location>
        <begin position="19"/>
        <end position="50"/>
    </location>
</feature>
<accession>A0A022W9P0</accession>
<feature type="region of interest" description="Disordered" evidence="1">
    <location>
        <begin position="104"/>
        <end position="142"/>
    </location>
</feature>
<name>A0A022W9P0_TRIRU</name>
<dbReference type="HOGENOM" id="CLU_047851_1_0_1"/>
<dbReference type="AlphaFoldDB" id="A0A022W9P0"/>